<organism evidence="1 2">
    <name type="scientific">Pseudoduganella buxea</name>
    <dbReference type="NCBI Taxonomy" id="1949069"/>
    <lineage>
        <taxon>Bacteria</taxon>
        <taxon>Pseudomonadati</taxon>
        <taxon>Pseudomonadota</taxon>
        <taxon>Betaproteobacteria</taxon>
        <taxon>Burkholderiales</taxon>
        <taxon>Oxalobacteraceae</taxon>
        <taxon>Telluria group</taxon>
        <taxon>Pseudoduganella</taxon>
    </lineage>
</organism>
<keyword evidence="2" id="KW-1185">Reference proteome</keyword>
<protein>
    <submittedName>
        <fullName evidence="1">Uncharacterized protein</fullName>
    </submittedName>
</protein>
<evidence type="ECO:0000313" key="1">
    <source>
        <dbReference type="EMBL" id="GGC25669.1"/>
    </source>
</evidence>
<evidence type="ECO:0000313" key="2">
    <source>
        <dbReference type="Proteomes" id="UP000622638"/>
    </source>
</evidence>
<reference evidence="2" key="1">
    <citation type="journal article" date="2019" name="Int. J. Syst. Evol. Microbiol.">
        <title>The Global Catalogue of Microorganisms (GCM) 10K type strain sequencing project: providing services to taxonomists for standard genome sequencing and annotation.</title>
        <authorList>
            <consortium name="The Broad Institute Genomics Platform"/>
            <consortium name="The Broad Institute Genome Sequencing Center for Infectious Disease"/>
            <person name="Wu L."/>
            <person name="Ma J."/>
        </authorList>
    </citation>
    <scope>NUCLEOTIDE SEQUENCE [LARGE SCALE GENOMIC DNA]</scope>
    <source>
        <strain evidence="2">CGMCC 1.15931</strain>
    </source>
</reference>
<accession>A0ABQ1LNN3</accession>
<comment type="caution">
    <text evidence="1">The sequence shown here is derived from an EMBL/GenBank/DDBJ whole genome shotgun (WGS) entry which is preliminary data.</text>
</comment>
<dbReference type="Proteomes" id="UP000622638">
    <property type="component" value="Unassembled WGS sequence"/>
</dbReference>
<gene>
    <name evidence="1" type="ORF">GCM10011572_53800</name>
</gene>
<sequence>MSAADLDRYGDLLGESVQIASNIRHTEGANWDPFTLSTEYDTLSRGPLPPQVHTYTYQVRSQTTVTTGNMPEISGVYIPDVEVSCPQFLVSYRPAPPANVFMRYDDLLHPETGEKYGEAKVTGRRNCTWALVEPQDASGV</sequence>
<dbReference type="EMBL" id="BMKG01000063">
    <property type="protein sequence ID" value="GGC25669.1"/>
    <property type="molecule type" value="Genomic_DNA"/>
</dbReference>
<name>A0ABQ1LNN3_9BURK</name>
<proteinExistence type="predicted"/>